<feature type="coiled-coil region" evidence="1">
    <location>
        <begin position="121"/>
        <end position="254"/>
    </location>
</feature>
<dbReference type="STRING" id="47427.A0A2H3CUG2"/>
<dbReference type="OrthoDB" id="3224221at2759"/>
<dbReference type="EMBL" id="KZ293721">
    <property type="protein sequence ID" value="PBK82068.1"/>
    <property type="molecule type" value="Genomic_DNA"/>
</dbReference>
<evidence type="ECO:0000256" key="2">
    <source>
        <dbReference type="SAM" id="MobiDB-lite"/>
    </source>
</evidence>
<name>A0A2H3CUG2_ARMGA</name>
<organism evidence="3 4">
    <name type="scientific">Armillaria gallica</name>
    <name type="common">Bulbous honey fungus</name>
    <name type="synonym">Armillaria bulbosa</name>
    <dbReference type="NCBI Taxonomy" id="47427"/>
    <lineage>
        <taxon>Eukaryota</taxon>
        <taxon>Fungi</taxon>
        <taxon>Dikarya</taxon>
        <taxon>Basidiomycota</taxon>
        <taxon>Agaricomycotina</taxon>
        <taxon>Agaricomycetes</taxon>
        <taxon>Agaricomycetidae</taxon>
        <taxon>Agaricales</taxon>
        <taxon>Marasmiineae</taxon>
        <taxon>Physalacriaceae</taxon>
        <taxon>Armillaria</taxon>
    </lineage>
</organism>
<feature type="compositionally biased region" description="Polar residues" evidence="2">
    <location>
        <begin position="378"/>
        <end position="401"/>
    </location>
</feature>
<protein>
    <submittedName>
        <fullName evidence="3">Uncharacterized protein</fullName>
    </submittedName>
</protein>
<keyword evidence="1" id="KW-0175">Coiled coil</keyword>
<keyword evidence="4" id="KW-1185">Reference proteome</keyword>
<feature type="region of interest" description="Disordered" evidence="2">
    <location>
        <begin position="439"/>
        <end position="538"/>
    </location>
</feature>
<evidence type="ECO:0000313" key="3">
    <source>
        <dbReference type="EMBL" id="PBK82068.1"/>
    </source>
</evidence>
<proteinExistence type="predicted"/>
<feature type="compositionally biased region" description="Basic residues" evidence="2">
    <location>
        <begin position="516"/>
        <end position="526"/>
    </location>
</feature>
<accession>A0A2H3CUG2</accession>
<feature type="region of interest" description="Disordered" evidence="2">
    <location>
        <begin position="766"/>
        <end position="793"/>
    </location>
</feature>
<sequence>MAAERSAAVVVPRRSSNTSVDEIDVPEEFCTRPMPSSTAGDRSDNLFRIWEEVLAHRLRNEPAAGPLQHLKCARTSDTSNVTLSKVFATESMRAKTLTTKLTDTLRRSQKHRDDVKQQMLVLELNQTIAGLEETVIDQRNQIQERDAEISCMGNKIQDSNVNVEALQKEVEWLQELLRVEQSHISPDITFSNHNYEELKRDLEQSRLKVASVEAELNRIKDKSETDERDSQKRLQEYQTALEAQKQDVQNARRTVMDELMPQFRYALQDALDKYNADSEKESEPGCNADREELDRLRQEALGKDRHHAHEIQRMYNKIGKMQHYCLAANARIIEVETQLQQASSKKSSTEGRFESTRPSSSKMDSRSNRKLKFDERISTFSAQASQPQNQPHTSYPNMQAPMSLSFGSQPQSMPFGFAQPSGSAFNAFGQPFNFGPAATPYASVLQPPQGRGTSGGPEPVPLNRNPNHGPGDDLLESGDEADVEDAPTSSKGKKAATQRCTERSSDVDSWSNNTAMKRRSKWRKKGTTGEFKARRAEQLHSPESNAIMVRLNVANPNSLMGNKQGKIRDLQHQLLGITKDKDVHMAFAEGKHTSVKIADDYYNGVSERAPSLDPFCPCWADIKHRWNYELRDLFVDHFIAELEEENKGWISATQYIGDHFMQHLNTMKQSMERHLNGSWDHTATISRRGRRRGFLWESRMEFASEQRKKSAYMPLTRMLDLCGPEAMSTDESDGGGEVYNVVRKEWRSTHVIVLLKWLDRKRDADSRTGFGNRKAGTTSRRRRRYPHGRAPNSVRKPIARLPINFYDADWLQTRTVQQRADLDPLPAMELPLYVFTWPEFHHLPVDKDDQDEYQILPG</sequence>
<dbReference type="AlphaFoldDB" id="A0A2H3CUG2"/>
<gene>
    <name evidence="3" type="ORF">ARMGADRAFT_1090622</name>
</gene>
<reference evidence="4" key="1">
    <citation type="journal article" date="2017" name="Nat. Ecol. Evol.">
        <title>Genome expansion and lineage-specific genetic innovations in the forest pathogenic fungi Armillaria.</title>
        <authorList>
            <person name="Sipos G."/>
            <person name="Prasanna A.N."/>
            <person name="Walter M.C."/>
            <person name="O'Connor E."/>
            <person name="Balint B."/>
            <person name="Krizsan K."/>
            <person name="Kiss B."/>
            <person name="Hess J."/>
            <person name="Varga T."/>
            <person name="Slot J."/>
            <person name="Riley R."/>
            <person name="Boka B."/>
            <person name="Rigling D."/>
            <person name="Barry K."/>
            <person name="Lee J."/>
            <person name="Mihaltcheva S."/>
            <person name="LaButti K."/>
            <person name="Lipzen A."/>
            <person name="Waldron R."/>
            <person name="Moloney N.M."/>
            <person name="Sperisen C."/>
            <person name="Kredics L."/>
            <person name="Vagvoelgyi C."/>
            <person name="Patrignani A."/>
            <person name="Fitzpatrick D."/>
            <person name="Nagy I."/>
            <person name="Doyle S."/>
            <person name="Anderson J.B."/>
            <person name="Grigoriev I.V."/>
            <person name="Gueldener U."/>
            <person name="Muensterkoetter M."/>
            <person name="Nagy L.G."/>
        </authorList>
    </citation>
    <scope>NUCLEOTIDE SEQUENCE [LARGE SCALE GENOMIC DNA]</scope>
    <source>
        <strain evidence="4">Ar21-2</strain>
    </source>
</reference>
<feature type="compositionally biased region" description="Acidic residues" evidence="2">
    <location>
        <begin position="473"/>
        <end position="485"/>
    </location>
</feature>
<dbReference type="InParanoid" id="A0A2H3CUG2"/>
<evidence type="ECO:0000313" key="4">
    <source>
        <dbReference type="Proteomes" id="UP000217790"/>
    </source>
</evidence>
<feature type="compositionally biased region" description="Basic and acidic residues" evidence="2">
    <location>
        <begin position="363"/>
        <end position="377"/>
    </location>
</feature>
<dbReference type="Proteomes" id="UP000217790">
    <property type="component" value="Unassembled WGS sequence"/>
</dbReference>
<feature type="region of interest" description="Disordered" evidence="2">
    <location>
        <begin position="341"/>
        <end position="401"/>
    </location>
</feature>
<dbReference type="OMA" id="HAMNELL"/>
<evidence type="ECO:0000256" key="1">
    <source>
        <dbReference type="SAM" id="Coils"/>
    </source>
</evidence>